<feature type="compositionally biased region" description="Low complexity" evidence="1">
    <location>
        <begin position="9"/>
        <end position="22"/>
    </location>
</feature>
<accession>A0AA38P6Y6</accession>
<keyword evidence="3" id="KW-1185">Reference proteome</keyword>
<comment type="caution">
    <text evidence="2">The sequence shown here is derived from an EMBL/GenBank/DDBJ whole genome shotgun (WGS) entry which is preliminary data.</text>
</comment>
<organism evidence="2 3">
    <name type="scientific">Lentinula raphanica</name>
    <dbReference type="NCBI Taxonomy" id="153919"/>
    <lineage>
        <taxon>Eukaryota</taxon>
        <taxon>Fungi</taxon>
        <taxon>Dikarya</taxon>
        <taxon>Basidiomycota</taxon>
        <taxon>Agaricomycotina</taxon>
        <taxon>Agaricomycetes</taxon>
        <taxon>Agaricomycetidae</taxon>
        <taxon>Agaricales</taxon>
        <taxon>Marasmiineae</taxon>
        <taxon>Omphalotaceae</taxon>
        <taxon>Lentinula</taxon>
    </lineage>
</organism>
<dbReference type="EMBL" id="MU806260">
    <property type="protein sequence ID" value="KAJ3837238.1"/>
    <property type="molecule type" value="Genomic_DNA"/>
</dbReference>
<name>A0AA38P6Y6_9AGAR</name>
<sequence length="328" mass="36629">MTSSQNTFLSSPHLPSSLSHSSETPYRSILQMRDSSNPIVIDVATTPENLSVNDSSAGDSASSASSKLRGSFEYLSWRLRRFDYLLEALNDLRSEFFTASGHLLPNEELWQSTSMIMDLLDIAKETLEGAGVDLWPHSLCFVGLRRHKKAYFALLKLLKSREDCLTSQLLARSRRLTCRLSTNFSIPVNPAYDLYLPPKSLNPKQKIQQPLQNKKFSMSMPPPDAFPPSDFIPISSRSCIGPQRCRRRMRFEFSSDIWESLQSSVSESKSSRPTPDNLVQSLHGRHGSLGSRRPGSTSLATAKQWCGVFSTSKGNASALNKVKTSFSR</sequence>
<proteinExistence type="predicted"/>
<dbReference type="AlphaFoldDB" id="A0AA38P6Y6"/>
<feature type="non-terminal residue" evidence="2">
    <location>
        <position position="1"/>
    </location>
</feature>
<dbReference type="Proteomes" id="UP001163846">
    <property type="component" value="Unassembled WGS sequence"/>
</dbReference>
<evidence type="ECO:0000313" key="3">
    <source>
        <dbReference type="Proteomes" id="UP001163846"/>
    </source>
</evidence>
<gene>
    <name evidence="2" type="ORF">F5878DRAFT_726199</name>
</gene>
<reference evidence="2" key="1">
    <citation type="submission" date="2022-08" db="EMBL/GenBank/DDBJ databases">
        <authorList>
            <consortium name="DOE Joint Genome Institute"/>
            <person name="Min B."/>
            <person name="Riley R."/>
            <person name="Sierra-Patev S."/>
            <person name="Naranjo-Ortiz M."/>
            <person name="Looney B."/>
            <person name="Konkel Z."/>
            <person name="Slot J.C."/>
            <person name="Sakamoto Y."/>
            <person name="Steenwyk J.L."/>
            <person name="Rokas A."/>
            <person name="Carro J."/>
            <person name="Camarero S."/>
            <person name="Ferreira P."/>
            <person name="Molpeceres G."/>
            <person name="Ruiz-Duenas F.J."/>
            <person name="Serrano A."/>
            <person name="Henrissat B."/>
            <person name="Drula E."/>
            <person name="Hughes K.W."/>
            <person name="Mata J.L."/>
            <person name="Ishikawa N.K."/>
            <person name="Vargas-Isla R."/>
            <person name="Ushijima S."/>
            <person name="Smith C.A."/>
            <person name="Ahrendt S."/>
            <person name="Andreopoulos W."/>
            <person name="He G."/>
            <person name="Labutti K."/>
            <person name="Lipzen A."/>
            <person name="Ng V."/>
            <person name="Sandor L."/>
            <person name="Barry K."/>
            <person name="Martinez A.T."/>
            <person name="Xiao Y."/>
            <person name="Gibbons J.G."/>
            <person name="Terashima K."/>
            <person name="Hibbett D.S."/>
            <person name="Grigoriev I.V."/>
        </authorList>
    </citation>
    <scope>NUCLEOTIDE SEQUENCE</scope>
    <source>
        <strain evidence="2">TFB9207</strain>
    </source>
</reference>
<feature type="region of interest" description="Disordered" evidence="1">
    <location>
        <begin position="264"/>
        <end position="297"/>
    </location>
</feature>
<protein>
    <submittedName>
        <fullName evidence="2">Uncharacterized protein</fullName>
    </submittedName>
</protein>
<evidence type="ECO:0000313" key="2">
    <source>
        <dbReference type="EMBL" id="KAJ3837238.1"/>
    </source>
</evidence>
<feature type="region of interest" description="Disordered" evidence="1">
    <location>
        <begin position="1"/>
        <end position="22"/>
    </location>
</feature>
<evidence type="ECO:0000256" key="1">
    <source>
        <dbReference type="SAM" id="MobiDB-lite"/>
    </source>
</evidence>